<sequence length="62" mass="6912">VNHPSSLLTAAPTPPIAWSNKWPSLLTNRARFVDDEPNYQRQSPSEESKRTHGTVMVLLVGL</sequence>
<dbReference type="Proteomes" id="UP001519460">
    <property type="component" value="Unassembled WGS sequence"/>
</dbReference>
<protein>
    <submittedName>
        <fullName evidence="1">Uncharacterized protein</fullName>
    </submittedName>
</protein>
<accession>A0ABD0KQ15</accession>
<keyword evidence="2" id="KW-1185">Reference proteome</keyword>
<evidence type="ECO:0000313" key="2">
    <source>
        <dbReference type="Proteomes" id="UP001519460"/>
    </source>
</evidence>
<proteinExistence type="predicted"/>
<dbReference type="EMBL" id="JACVVK020000142">
    <property type="protein sequence ID" value="KAK7489136.1"/>
    <property type="molecule type" value="Genomic_DNA"/>
</dbReference>
<reference evidence="1 2" key="1">
    <citation type="journal article" date="2023" name="Sci. Data">
        <title>Genome assembly of the Korean intertidal mud-creeper Batillaria attramentaria.</title>
        <authorList>
            <person name="Patra A.K."/>
            <person name="Ho P.T."/>
            <person name="Jun S."/>
            <person name="Lee S.J."/>
            <person name="Kim Y."/>
            <person name="Won Y.J."/>
        </authorList>
    </citation>
    <scope>NUCLEOTIDE SEQUENCE [LARGE SCALE GENOMIC DNA]</scope>
    <source>
        <strain evidence="1">Wonlab-2016</strain>
    </source>
</reference>
<name>A0ABD0KQ15_9CAEN</name>
<organism evidence="1 2">
    <name type="scientific">Batillaria attramentaria</name>
    <dbReference type="NCBI Taxonomy" id="370345"/>
    <lineage>
        <taxon>Eukaryota</taxon>
        <taxon>Metazoa</taxon>
        <taxon>Spiralia</taxon>
        <taxon>Lophotrochozoa</taxon>
        <taxon>Mollusca</taxon>
        <taxon>Gastropoda</taxon>
        <taxon>Caenogastropoda</taxon>
        <taxon>Sorbeoconcha</taxon>
        <taxon>Cerithioidea</taxon>
        <taxon>Batillariidae</taxon>
        <taxon>Batillaria</taxon>
    </lineage>
</organism>
<dbReference type="AlphaFoldDB" id="A0ABD0KQ15"/>
<comment type="caution">
    <text evidence="1">The sequence shown here is derived from an EMBL/GenBank/DDBJ whole genome shotgun (WGS) entry which is preliminary data.</text>
</comment>
<gene>
    <name evidence="1" type="ORF">BaRGS_00019650</name>
</gene>
<evidence type="ECO:0000313" key="1">
    <source>
        <dbReference type="EMBL" id="KAK7489136.1"/>
    </source>
</evidence>
<feature type="non-terminal residue" evidence="1">
    <location>
        <position position="1"/>
    </location>
</feature>